<dbReference type="SMART" id="SM01400">
    <property type="entry name" value="Pribosyltran_N"/>
    <property type="match status" value="1"/>
</dbReference>
<comment type="similarity">
    <text evidence="11 12">Belongs to the ribose-phosphate pyrophosphokinase family. Class I subfamily.</text>
</comment>
<dbReference type="InterPro" id="IPR029057">
    <property type="entry name" value="PRTase-like"/>
</dbReference>
<dbReference type="InterPro" id="IPR037515">
    <property type="entry name" value="Rib-P_diPkinase_bac"/>
</dbReference>
<keyword evidence="3 12" id="KW-0479">Metal-binding</keyword>
<reference evidence="14 15" key="2">
    <citation type="journal article" date="2012" name="Int. J. Syst. Evol. Microbiol.">
        <title>Magnetococcus marinus gen. nov., sp. nov., a marine, magnetotactic bacterium that represents a novel lineage (Magnetococcaceae fam. nov.; Magnetococcales ord. nov.) at the base of the Alphaproteobacteria.</title>
        <authorList>
            <person name="Bazylinski D.A."/>
            <person name="Williams T.J."/>
            <person name="Lefevre C.T."/>
            <person name="Berg R.J."/>
            <person name="Zhang C.L."/>
            <person name="Bowser S.S."/>
            <person name="Dean A.J."/>
            <person name="Beveridge T.J."/>
        </authorList>
    </citation>
    <scope>NUCLEOTIDE SEQUENCE [LARGE SCALE GENOMIC DNA]</scope>
    <source>
        <strain evidence="15">ATCC BAA-1437 / JCM 17883 / MC-1</strain>
    </source>
</reference>
<proteinExistence type="inferred from homology"/>
<dbReference type="Gene3D" id="3.40.50.2020">
    <property type="match status" value="2"/>
</dbReference>
<keyword evidence="4 12" id="KW-0545">Nucleotide biosynthesis</keyword>
<dbReference type="Pfam" id="PF14572">
    <property type="entry name" value="Pribosyl_synth"/>
    <property type="match status" value="1"/>
</dbReference>
<feature type="binding site" evidence="12">
    <location>
        <position position="221"/>
    </location>
    <ligand>
        <name>D-ribose 5-phosphate</name>
        <dbReference type="ChEBI" id="CHEBI:78346"/>
    </ligand>
</feature>
<dbReference type="PROSITE" id="PS00114">
    <property type="entry name" value="PRPP_SYNTHASE"/>
    <property type="match status" value="1"/>
</dbReference>
<dbReference type="GO" id="GO:0009156">
    <property type="term" value="P:ribonucleoside monophosphate biosynthetic process"/>
    <property type="evidence" value="ECO:0007669"/>
    <property type="project" value="InterPro"/>
</dbReference>
<evidence type="ECO:0000256" key="8">
    <source>
        <dbReference type="ARBA" id="ARBA00022842"/>
    </source>
</evidence>
<comment type="pathway">
    <text evidence="1 12">Metabolic intermediate biosynthesis; 5-phospho-alpha-D-ribose 1-diphosphate biosynthesis; 5-phospho-alpha-D-ribose 1-diphosphate from D-ribose 5-phosphate (route I): step 1/1.</text>
</comment>
<evidence type="ECO:0000256" key="3">
    <source>
        <dbReference type="ARBA" id="ARBA00022723"/>
    </source>
</evidence>
<dbReference type="PANTHER" id="PTHR10210">
    <property type="entry name" value="RIBOSE-PHOSPHATE DIPHOSPHOKINASE FAMILY MEMBER"/>
    <property type="match status" value="1"/>
</dbReference>
<dbReference type="HOGENOM" id="CLU_033546_1_0_5"/>
<keyword evidence="12" id="KW-0963">Cytoplasm</keyword>
<keyword evidence="8 12" id="KW-0460">Magnesium</keyword>
<comment type="subcellular location">
    <subcellularLocation>
        <location evidence="12">Cytoplasm</location>
    </subcellularLocation>
</comment>
<dbReference type="UniPathway" id="UPA00087">
    <property type="reaction ID" value="UER00172"/>
</dbReference>
<dbReference type="NCBIfam" id="TIGR01251">
    <property type="entry name" value="ribP_PPkin"/>
    <property type="match status" value="1"/>
</dbReference>
<keyword evidence="5 12" id="KW-0547">Nucleotide-binding</keyword>
<dbReference type="GO" id="GO:0006015">
    <property type="term" value="P:5-phosphoribose 1-diphosphate biosynthetic process"/>
    <property type="evidence" value="ECO:0007669"/>
    <property type="project" value="UniProtKB-UniRule"/>
</dbReference>
<dbReference type="EMBL" id="CP000471">
    <property type="protein sequence ID" value="ABK43339.1"/>
    <property type="molecule type" value="Genomic_DNA"/>
</dbReference>
<reference evidence="15" key="1">
    <citation type="journal article" date="2009" name="Appl. Environ. Microbiol.">
        <title>Complete genome sequence of the chemolithoautotrophic marine magnetotactic coccus strain MC-1.</title>
        <authorList>
            <person name="Schubbe S."/>
            <person name="Williams T.J."/>
            <person name="Xie G."/>
            <person name="Kiss H.E."/>
            <person name="Brettin T.S."/>
            <person name="Martinez D."/>
            <person name="Ross C.A."/>
            <person name="Schuler D."/>
            <person name="Cox B.L."/>
            <person name="Nealson K.H."/>
            <person name="Bazylinski D.A."/>
        </authorList>
    </citation>
    <scope>NUCLEOTIDE SEQUENCE [LARGE SCALE GENOMIC DNA]</scope>
    <source>
        <strain evidence="15">ATCC BAA-1437 / JCM 17883 / MC-1</strain>
    </source>
</reference>
<feature type="binding site" evidence="12">
    <location>
        <begin position="99"/>
        <end position="100"/>
    </location>
    <ligand>
        <name>ATP</name>
        <dbReference type="ChEBI" id="CHEBI:30616"/>
    </ligand>
</feature>
<protein>
    <recommendedName>
        <fullName evidence="12">Ribose-phosphate pyrophosphokinase</fullName>
        <shortName evidence="12">RPPK</shortName>
        <ecNumber evidence="12">2.7.6.1</ecNumber>
    </recommendedName>
    <alternativeName>
        <fullName evidence="12">5-phospho-D-ribosyl alpha-1-diphosphate synthase</fullName>
    </alternativeName>
    <alternativeName>
        <fullName evidence="12">Phosphoribosyl diphosphate synthase</fullName>
    </alternativeName>
    <alternativeName>
        <fullName evidence="12">Phosphoribosyl pyrophosphate synthase</fullName>
        <shortName evidence="12">P-Rib-PP synthase</shortName>
        <shortName evidence="12">PRPP synthase</shortName>
        <shortName evidence="12">PRPPase</shortName>
    </alternativeName>
</protein>
<feature type="binding site" evidence="12">
    <location>
        <position position="133"/>
    </location>
    <ligand>
        <name>Mg(2+)</name>
        <dbReference type="ChEBI" id="CHEBI:18420"/>
    </ligand>
</feature>
<dbReference type="InterPro" id="IPR005946">
    <property type="entry name" value="Rib-P_diPkinase"/>
</dbReference>
<dbReference type="AlphaFoldDB" id="A0L5U6"/>
<dbReference type="SUPFAM" id="SSF53271">
    <property type="entry name" value="PRTase-like"/>
    <property type="match status" value="1"/>
</dbReference>
<feature type="domain" description="Ribose-phosphate pyrophosphokinase N-terminal" evidence="13">
    <location>
        <begin position="7"/>
        <end position="123"/>
    </location>
</feature>
<dbReference type="Pfam" id="PF13793">
    <property type="entry name" value="Pribosyltran_N"/>
    <property type="match status" value="1"/>
</dbReference>
<comment type="catalytic activity">
    <reaction evidence="9 12">
        <text>D-ribose 5-phosphate + ATP = 5-phospho-alpha-D-ribose 1-diphosphate + AMP + H(+)</text>
        <dbReference type="Rhea" id="RHEA:15609"/>
        <dbReference type="ChEBI" id="CHEBI:15378"/>
        <dbReference type="ChEBI" id="CHEBI:30616"/>
        <dbReference type="ChEBI" id="CHEBI:58017"/>
        <dbReference type="ChEBI" id="CHEBI:78346"/>
        <dbReference type="ChEBI" id="CHEBI:456215"/>
        <dbReference type="EC" id="2.7.6.1"/>
    </reaction>
</comment>
<feature type="active site" evidence="12">
    <location>
        <position position="195"/>
    </location>
</feature>
<dbReference type="NCBIfam" id="NF002320">
    <property type="entry name" value="PRK01259.1"/>
    <property type="match status" value="1"/>
</dbReference>
<keyword evidence="6 12" id="KW-0418">Kinase</keyword>
<feature type="binding site" evidence="12">
    <location>
        <begin position="40"/>
        <end position="42"/>
    </location>
    <ligand>
        <name>ATP</name>
        <dbReference type="ChEBI" id="CHEBI:30616"/>
    </ligand>
</feature>
<evidence type="ECO:0000256" key="2">
    <source>
        <dbReference type="ARBA" id="ARBA00022679"/>
    </source>
</evidence>
<dbReference type="GO" id="GO:0005524">
    <property type="term" value="F:ATP binding"/>
    <property type="evidence" value="ECO:0007669"/>
    <property type="project" value="UniProtKB-KW"/>
</dbReference>
<evidence type="ECO:0000256" key="1">
    <source>
        <dbReference type="ARBA" id="ARBA00004996"/>
    </source>
</evidence>
<evidence type="ECO:0000256" key="6">
    <source>
        <dbReference type="ARBA" id="ARBA00022777"/>
    </source>
</evidence>
<evidence type="ECO:0000256" key="11">
    <source>
        <dbReference type="ARBA" id="ARBA00061444"/>
    </source>
</evidence>
<dbReference type="GO" id="GO:0000287">
    <property type="term" value="F:magnesium ion binding"/>
    <property type="evidence" value="ECO:0007669"/>
    <property type="project" value="UniProtKB-UniRule"/>
</dbReference>
<dbReference type="STRING" id="156889.Mmc1_0820"/>
<evidence type="ECO:0000256" key="5">
    <source>
        <dbReference type="ARBA" id="ARBA00022741"/>
    </source>
</evidence>
<evidence type="ECO:0000256" key="10">
    <source>
        <dbReference type="ARBA" id="ARBA00054914"/>
    </source>
</evidence>
<feature type="binding site" evidence="12">
    <location>
        <position position="197"/>
    </location>
    <ligand>
        <name>D-ribose 5-phosphate</name>
        <dbReference type="ChEBI" id="CHEBI:78346"/>
    </ligand>
</feature>
<evidence type="ECO:0000256" key="7">
    <source>
        <dbReference type="ARBA" id="ARBA00022840"/>
    </source>
</evidence>
<feature type="binding site" evidence="12">
    <location>
        <position position="172"/>
    </location>
    <ligand>
        <name>Mg(2+)</name>
        <dbReference type="ChEBI" id="CHEBI:18420"/>
    </ligand>
</feature>
<keyword evidence="7 12" id="KW-0067">ATP-binding</keyword>
<dbReference type="CDD" id="cd06223">
    <property type="entry name" value="PRTases_typeI"/>
    <property type="match status" value="1"/>
</dbReference>
<dbReference type="OrthoDB" id="9777067at2"/>
<dbReference type="GO" id="GO:0002189">
    <property type="term" value="C:ribose phosphate diphosphokinase complex"/>
    <property type="evidence" value="ECO:0007669"/>
    <property type="project" value="TreeGrafter"/>
</dbReference>
<evidence type="ECO:0000259" key="13">
    <source>
        <dbReference type="Pfam" id="PF13793"/>
    </source>
</evidence>
<organism evidence="14 15">
    <name type="scientific">Magnetococcus marinus (strain ATCC BAA-1437 / JCM 17883 / MC-1)</name>
    <dbReference type="NCBI Taxonomy" id="156889"/>
    <lineage>
        <taxon>Bacteria</taxon>
        <taxon>Pseudomonadati</taxon>
        <taxon>Pseudomonadota</taxon>
        <taxon>Magnetococcia</taxon>
        <taxon>Magnetococcales</taxon>
        <taxon>Magnetococcaceae</taxon>
        <taxon>Magnetococcus</taxon>
    </lineage>
</organism>
<dbReference type="KEGG" id="mgm:Mmc1_0820"/>
<dbReference type="PANTHER" id="PTHR10210:SF41">
    <property type="entry name" value="RIBOSE-PHOSPHATE PYROPHOSPHOKINASE 1, CHLOROPLASTIC"/>
    <property type="match status" value="1"/>
</dbReference>
<comment type="cofactor">
    <cofactor evidence="12">
        <name>Mg(2+)</name>
        <dbReference type="ChEBI" id="CHEBI:18420"/>
    </cofactor>
    <text evidence="12">Binds 2 Mg(2+) ions per subunit.</text>
</comment>
<evidence type="ECO:0000256" key="12">
    <source>
        <dbReference type="HAMAP-Rule" id="MF_00583"/>
    </source>
</evidence>
<evidence type="ECO:0000313" key="14">
    <source>
        <dbReference type="EMBL" id="ABK43339.1"/>
    </source>
</evidence>
<dbReference type="eggNOG" id="COG0462">
    <property type="taxonomic scope" value="Bacteria"/>
</dbReference>
<dbReference type="Proteomes" id="UP000002586">
    <property type="component" value="Chromosome"/>
</dbReference>
<dbReference type="InterPro" id="IPR000836">
    <property type="entry name" value="PRTase_dom"/>
</dbReference>
<evidence type="ECO:0000313" key="15">
    <source>
        <dbReference type="Proteomes" id="UP000002586"/>
    </source>
</evidence>
<evidence type="ECO:0000256" key="9">
    <source>
        <dbReference type="ARBA" id="ARBA00049535"/>
    </source>
</evidence>
<evidence type="ECO:0000256" key="4">
    <source>
        <dbReference type="ARBA" id="ARBA00022727"/>
    </source>
</evidence>
<dbReference type="GO" id="GO:0016301">
    <property type="term" value="F:kinase activity"/>
    <property type="evidence" value="ECO:0007669"/>
    <property type="project" value="UniProtKB-KW"/>
</dbReference>
<dbReference type="GO" id="GO:0005737">
    <property type="term" value="C:cytoplasm"/>
    <property type="evidence" value="ECO:0007669"/>
    <property type="project" value="UniProtKB-SubCell"/>
</dbReference>
<dbReference type="HAMAP" id="MF_00583_B">
    <property type="entry name" value="RibP_PPkinase_B"/>
    <property type="match status" value="1"/>
</dbReference>
<dbReference type="GO" id="GO:0004749">
    <property type="term" value="F:ribose phosphate diphosphokinase activity"/>
    <property type="evidence" value="ECO:0007669"/>
    <property type="project" value="UniProtKB-UniRule"/>
</dbReference>
<dbReference type="InterPro" id="IPR029099">
    <property type="entry name" value="Pribosyltran_N"/>
</dbReference>
<dbReference type="FunFam" id="3.40.50.2020:FF:000001">
    <property type="entry name" value="Ribose-phosphate pyrophosphokinase"/>
    <property type="match status" value="1"/>
</dbReference>
<feature type="binding site" evidence="12">
    <location>
        <begin position="225"/>
        <end position="229"/>
    </location>
    <ligand>
        <name>D-ribose 5-phosphate</name>
        <dbReference type="ChEBI" id="CHEBI:78346"/>
    </ligand>
</feature>
<accession>A0L5U6</accession>
<dbReference type="InterPro" id="IPR000842">
    <property type="entry name" value="PRib_PP_synth_CS"/>
</dbReference>
<comment type="subunit">
    <text evidence="12">Homohexamer.</text>
</comment>
<gene>
    <name evidence="12" type="primary">prs</name>
    <name evidence="14" type="ordered locus">Mmc1_0820</name>
</gene>
<keyword evidence="15" id="KW-1185">Reference proteome</keyword>
<dbReference type="GO" id="GO:0006164">
    <property type="term" value="P:purine nucleotide biosynthetic process"/>
    <property type="evidence" value="ECO:0007669"/>
    <property type="project" value="TreeGrafter"/>
</dbReference>
<comment type="function">
    <text evidence="10 12">Involved in the biosynthesis of the central metabolite phospho-alpha-D-ribosyl-1-pyrophosphate (PRPP) via the transfer of pyrophosphoryl group from ATP to 1-hydroxyl of ribose-5-phosphate (Rib-5-P).</text>
</comment>
<dbReference type="EC" id="2.7.6.1" evidence="12"/>
<keyword evidence="2 12" id="KW-0808">Transferase</keyword>
<name>A0L5U6_MAGMM</name>
<sequence length="315" mass="34132">MSLHQKMRIFSGTANPELAERISDYLGTTLGEVTVRRFSDGEIFVQIDENVRGRDVFIIQPTSAPTNANLMELLIMVDALRRASAGHITAVIPYYGYARQDRKEAGRTPITAKLVADLLHAAGVQRTLTLDLHAGQIQGFFNMPVDNLYASPVLLEAIRAKGLDNVVVVSPDVGGVVRARGYAKRLNVDLAIIDKRRPAPNQAEIHHIIGEIAGKNCLIVDDMVDTAGTMCAAANALLEQGANSVYAACTHGVLSGPAIERIEKSAISHFMITDTIRLSERGLACEKIEVYTVANLLGEAIRRISDAESVSSLFV</sequence>
<dbReference type="RefSeq" id="WP_011712499.1">
    <property type="nucleotide sequence ID" value="NC_008576.1"/>
</dbReference>